<sequence length="191" mass="21970">MMWVLTPYDIYKKEFRRVFRGYDEQEVDEFLDQVAAVLKELYREIEELRAQTQHENGGYPAAAPGSGFKEALAVPDVQQVHREMEAKVQALRRQVAEVIDMASIQAAQRAEDAMLQAEARLGELVTRVQEETERRLKEAEERLEAMLAEAAQKLRFLLSREMSKDEGARRTKRATLVAQARTRKMWDGGAE</sequence>
<keyword evidence="4 8" id="KW-0132">Cell division</keyword>
<keyword evidence="9" id="KW-1185">Reference proteome</keyword>
<keyword evidence="3" id="KW-0963">Cytoplasm</keyword>
<dbReference type="Pfam" id="PF05103">
    <property type="entry name" value="DivIVA"/>
    <property type="match status" value="1"/>
</dbReference>
<dbReference type="NCBIfam" id="TIGR03544">
    <property type="entry name" value="DivI1A_domain"/>
    <property type="match status" value="1"/>
</dbReference>
<keyword evidence="6" id="KW-0131">Cell cycle</keyword>
<comment type="similarity">
    <text evidence="2">Belongs to the DivIVA family.</text>
</comment>
<dbReference type="InterPro" id="IPR007793">
    <property type="entry name" value="DivIVA_fam"/>
</dbReference>
<dbReference type="EMBL" id="RKRE01000003">
    <property type="protein sequence ID" value="RPF42986.1"/>
    <property type="molecule type" value="Genomic_DNA"/>
</dbReference>
<name>A0A3N5ADN8_9THEO</name>
<dbReference type="PANTHER" id="PTHR35794:SF2">
    <property type="entry name" value="CELL DIVISION PROTEIN DIVIVA"/>
    <property type="match status" value="1"/>
</dbReference>
<evidence type="ECO:0000256" key="6">
    <source>
        <dbReference type="ARBA" id="ARBA00023306"/>
    </source>
</evidence>
<dbReference type="OrthoDB" id="9815492at2"/>
<keyword evidence="5 7" id="KW-0175">Coiled coil</keyword>
<protein>
    <submittedName>
        <fullName evidence="8">Cell division initiation protein</fullName>
    </submittedName>
</protein>
<gene>
    <name evidence="8" type="ORF">EDD75_2104</name>
</gene>
<organism evidence="8 9">
    <name type="scientific">Thermodesulfitimonas autotrophica</name>
    <dbReference type="NCBI Taxonomy" id="1894989"/>
    <lineage>
        <taxon>Bacteria</taxon>
        <taxon>Bacillati</taxon>
        <taxon>Bacillota</taxon>
        <taxon>Clostridia</taxon>
        <taxon>Thermoanaerobacterales</taxon>
        <taxon>Thermoanaerobacteraceae</taxon>
        <taxon>Thermodesulfitimonas</taxon>
    </lineage>
</organism>
<dbReference type="GO" id="GO:0051301">
    <property type="term" value="P:cell division"/>
    <property type="evidence" value="ECO:0007669"/>
    <property type="project" value="UniProtKB-KW"/>
</dbReference>
<evidence type="ECO:0000256" key="5">
    <source>
        <dbReference type="ARBA" id="ARBA00023054"/>
    </source>
</evidence>
<evidence type="ECO:0000256" key="1">
    <source>
        <dbReference type="ARBA" id="ARBA00004496"/>
    </source>
</evidence>
<dbReference type="PANTHER" id="PTHR35794">
    <property type="entry name" value="CELL DIVISION PROTEIN DIVIVA"/>
    <property type="match status" value="1"/>
</dbReference>
<evidence type="ECO:0000256" key="2">
    <source>
        <dbReference type="ARBA" id="ARBA00009008"/>
    </source>
</evidence>
<dbReference type="Gene3D" id="6.10.250.660">
    <property type="match status" value="1"/>
</dbReference>
<proteinExistence type="inferred from homology"/>
<accession>A0A3N5ADN8</accession>
<dbReference type="AlphaFoldDB" id="A0A3N5ADN8"/>
<feature type="coiled-coil region" evidence="7">
    <location>
        <begin position="31"/>
        <end position="160"/>
    </location>
</feature>
<comment type="caution">
    <text evidence="8">The sequence shown here is derived from an EMBL/GenBank/DDBJ whole genome shotgun (WGS) entry which is preliminary data.</text>
</comment>
<reference evidence="8 9" key="1">
    <citation type="submission" date="2018-11" db="EMBL/GenBank/DDBJ databases">
        <title>Genomic Encyclopedia of Type Strains, Phase IV (KMG-IV): sequencing the most valuable type-strain genomes for metagenomic binning, comparative biology and taxonomic classification.</title>
        <authorList>
            <person name="Goeker M."/>
        </authorList>
    </citation>
    <scope>NUCLEOTIDE SEQUENCE [LARGE SCALE GENOMIC DNA]</scope>
    <source>
        <strain evidence="8 9">DSM 102936</strain>
    </source>
</reference>
<comment type="subcellular location">
    <subcellularLocation>
        <location evidence="1">Cytoplasm</location>
    </subcellularLocation>
</comment>
<evidence type="ECO:0000313" key="9">
    <source>
        <dbReference type="Proteomes" id="UP000282654"/>
    </source>
</evidence>
<evidence type="ECO:0000256" key="3">
    <source>
        <dbReference type="ARBA" id="ARBA00022490"/>
    </source>
</evidence>
<dbReference type="InterPro" id="IPR019933">
    <property type="entry name" value="DivIVA_domain"/>
</dbReference>
<dbReference type="Proteomes" id="UP000282654">
    <property type="component" value="Unassembled WGS sequence"/>
</dbReference>
<evidence type="ECO:0000313" key="8">
    <source>
        <dbReference type="EMBL" id="RPF42986.1"/>
    </source>
</evidence>
<evidence type="ECO:0000256" key="7">
    <source>
        <dbReference type="SAM" id="Coils"/>
    </source>
</evidence>
<evidence type="ECO:0000256" key="4">
    <source>
        <dbReference type="ARBA" id="ARBA00022618"/>
    </source>
</evidence>
<dbReference type="GO" id="GO:0005737">
    <property type="term" value="C:cytoplasm"/>
    <property type="evidence" value="ECO:0007669"/>
    <property type="project" value="UniProtKB-SubCell"/>
</dbReference>